<dbReference type="InterPro" id="IPR006186">
    <property type="entry name" value="Ser/Thr-sp_prot-phosphatase"/>
</dbReference>
<comment type="caution">
    <text evidence="7">The sequence shown here is derived from an EMBL/GenBank/DDBJ whole genome shotgun (WGS) entry which is preliminary data.</text>
</comment>
<dbReference type="GO" id="GO:0005634">
    <property type="term" value="C:nucleus"/>
    <property type="evidence" value="ECO:0007669"/>
    <property type="project" value="TreeGrafter"/>
</dbReference>
<evidence type="ECO:0000313" key="7">
    <source>
        <dbReference type="EMBL" id="KAH7642076.1"/>
    </source>
</evidence>
<evidence type="ECO:0000256" key="4">
    <source>
        <dbReference type="ARBA" id="ARBA00022833"/>
    </source>
</evidence>
<evidence type="ECO:0000256" key="3">
    <source>
        <dbReference type="ARBA" id="ARBA00022771"/>
    </source>
</evidence>
<feature type="compositionally biased region" description="Polar residues" evidence="5">
    <location>
        <begin position="629"/>
        <end position="640"/>
    </location>
</feature>
<dbReference type="SMART" id="SM00156">
    <property type="entry name" value="PP2Ac"/>
    <property type="match status" value="1"/>
</dbReference>
<dbReference type="GO" id="GO:0003682">
    <property type="term" value="F:chromatin binding"/>
    <property type="evidence" value="ECO:0007669"/>
    <property type="project" value="TreeGrafter"/>
</dbReference>
<dbReference type="InterPro" id="IPR043145">
    <property type="entry name" value="Znf_ZZ_sf"/>
</dbReference>
<dbReference type="CDD" id="cd00167">
    <property type="entry name" value="SANT"/>
    <property type="match status" value="1"/>
</dbReference>
<feature type="region of interest" description="Disordered" evidence="5">
    <location>
        <begin position="511"/>
        <end position="547"/>
    </location>
</feature>
<dbReference type="Gene3D" id="3.30.60.90">
    <property type="match status" value="1"/>
</dbReference>
<dbReference type="GO" id="GO:0005509">
    <property type="term" value="F:calcium ion binding"/>
    <property type="evidence" value="ECO:0007669"/>
    <property type="project" value="InterPro"/>
</dbReference>
<keyword evidence="2" id="KW-0479">Metal-binding</keyword>
<dbReference type="Gene3D" id="1.10.238.10">
    <property type="entry name" value="EF-hand"/>
    <property type="match status" value="1"/>
</dbReference>
<accession>A0A9D4P0X4</accession>
<dbReference type="PROSITE" id="PS50222">
    <property type="entry name" value="EF_HAND_2"/>
    <property type="match status" value="1"/>
</dbReference>
<dbReference type="PROSITE" id="PS01357">
    <property type="entry name" value="ZF_ZZ_1"/>
    <property type="match status" value="1"/>
</dbReference>
<organism evidence="7">
    <name type="scientific">Dermatophagoides farinae</name>
    <name type="common">American house dust mite</name>
    <dbReference type="NCBI Taxonomy" id="6954"/>
    <lineage>
        <taxon>Eukaryota</taxon>
        <taxon>Metazoa</taxon>
        <taxon>Ecdysozoa</taxon>
        <taxon>Arthropoda</taxon>
        <taxon>Chelicerata</taxon>
        <taxon>Arachnida</taxon>
        <taxon>Acari</taxon>
        <taxon>Acariformes</taxon>
        <taxon>Sarcoptiformes</taxon>
        <taxon>Astigmata</taxon>
        <taxon>Psoroptidia</taxon>
        <taxon>Analgoidea</taxon>
        <taxon>Pyroglyphidae</taxon>
        <taxon>Dermatophagoidinae</taxon>
        <taxon>Dermatophagoides</taxon>
    </lineage>
</organism>
<dbReference type="Proteomes" id="UP000828236">
    <property type="component" value="Unassembled WGS sequence"/>
</dbReference>
<dbReference type="GO" id="GO:0008270">
    <property type="term" value="F:zinc ion binding"/>
    <property type="evidence" value="ECO:0007669"/>
    <property type="project" value="UniProtKB-KW"/>
</dbReference>
<keyword evidence="4" id="KW-0862">Zinc</keyword>
<dbReference type="GO" id="GO:0016787">
    <property type="term" value="F:hydrolase activity"/>
    <property type="evidence" value="ECO:0007669"/>
    <property type="project" value="InterPro"/>
</dbReference>
<dbReference type="GO" id="GO:0070461">
    <property type="term" value="C:SAGA-type complex"/>
    <property type="evidence" value="ECO:0007669"/>
    <property type="project" value="UniProtKB-ARBA"/>
</dbReference>
<dbReference type="Pfam" id="PF22941">
    <property type="entry name" value="TADA2A-like_3rd"/>
    <property type="match status" value="1"/>
</dbReference>
<dbReference type="InterPro" id="IPR055141">
    <property type="entry name" value="TADA2A_B-like_dom"/>
</dbReference>
<dbReference type="PANTHER" id="PTHR12374:SF63">
    <property type="entry name" value="TRANSCRIPTIONAL ADAPTER 2-BETA"/>
    <property type="match status" value="1"/>
</dbReference>
<dbReference type="Gene3D" id="3.60.21.10">
    <property type="match status" value="1"/>
</dbReference>
<protein>
    <submittedName>
        <fullName evidence="7">Calcineurin-like protein phosphoesterase-like protein</fullName>
    </submittedName>
</protein>
<dbReference type="SUPFAM" id="SSF47473">
    <property type="entry name" value="EF-hand"/>
    <property type="match status" value="1"/>
</dbReference>
<comment type="similarity">
    <text evidence="1">Belongs to the PPP phosphatase family.</text>
</comment>
<evidence type="ECO:0000259" key="6">
    <source>
        <dbReference type="PROSITE" id="PS50222"/>
    </source>
</evidence>
<feature type="compositionally biased region" description="Low complexity" evidence="5">
    <location>
        <begin position="644"/>
        <end position="654"/>
    </location>
</feature>
<dbReference type="SUPFAM" id="SSF56300">
    <property type="entry name" value="Metallo-dependent phosphatases"/>
    <property type="match status" value="1"/>
</dbReference>
<dbReference type="GO" id="GO:0050804">
    <property type="term" value="P:modulation of chemical synaptic transmission"/>
    <property type="evidence" value="ECO:0007669"/>
    <property type="project" value="UniProtKB-ARBA"/>
</dbReference>
<proteinExistence type="inferred from homology"/>
<gene>
    <name evidence="7" type="ORF">HUG17_5121</name>
</gene>
<reference evidence="7" key="1">
    <citation type="submission" date="2020-06" db="EMBL/GenBank/DDBJ databases">
        <authorList>
            <person name="Ji K."/>
            <person name="Li J."/>
        </authorList>
    </citation>
    <scope>NUCLEOTIDE SEQUENCE</scope>
    <source>
        <strain evidence="7">JKM2019</strain>
        <tissue evidence="7">Whole body</tissue>
    </source>
</reference>
<dbReference type="SUPFAM" id="SSF57850">
    <property type="entry name" value="RING/U-box"/>
    <property type="match status" value="1"/>
</dbReference>
<dbReference type="PRINTS" id="PR00114">
    <property type="entry name" value="STPHPHTASE"/>
</dbReference>
<evidence type="ECO:0000256" key="2">
    <source>
        <dbReference type="ARBA" id="ARBA00022723"/>
    </source>
</evidence>
<dbReference type="Pfam" id="PF25299">
    <property type="entry name" value="ZZ_ADA2"/>
    <property type="match status" value="1"/>
</dbReference>
<reference evidence="7" key="2">
    <citation type="journal article" date="2021" name="World Allergy Organ. J.">
        <title>Chromosome-level assembly of Dermatophagoides farinae genome and transcriptome reveals two novel allergens Der f 37 and Der f 39.</title>
        <authorList>
            <person name="Chen J."/>
            <person name="Cai Z."/>
            <person name="Fan D."/>
            <person name="Hu J."/>
            <person name="Hou Y."/>
            <person name="He Y."/>
            <person name="Zhang Z."/>
            <person name="Zhao Z."/>
            <person name="Gao P."/>
            <person name="Hu W."/>
            <person name="Sun J."/>
            <person name="Li J."/>
            <person name="Ji K."/>
        </authorList>
    </citation>
    <scope>NUCLEOTIDE SEQUENCE</scope>
    <source>
        <strain evidence="7">JKM2019</strain>
    </source>
</reference>
<sequence length="1516" mass="174965">MDNEDICKHHCTSCMNQARDVLFSCVECEDFSLCLQCYVYGTEIGPHKRDHEVKMIDLGTFPIFKTNKRDIDEPMGTDYSESAIDNEIENIKKDDQEFEKFLNEELGQEFTENHVIKETQTQLPARMDTGREEYEWRAMDEKALFEALTRVGYGNWKDVANYINTTLSTNISPSEVERHYNIHYIDGLIGRLCWTWMFTDSVVRQLSRFPFTIRGHHDKLQPNKDNCSDLFRDIPQAELDSLGYLPKRDDFEREFDNEAETLISNLTLGAESEDDIEKKFKLAQIDIYQRRLISRFRKKLIIRVNELIKLFLEVHKSEFFKDSLQARRDSNSKIFKDFQEKYPMFMPFVRYLRKQDLNSLFQDVAIEQVLKILLKKVILFSILSTNNLDNLKSEDKIKMIQVFNKAINEKVEQSSDERKVETNSTDNSSSTKLSTKPTKTDSIDVEDLDDMDETDIMDLIFADENQVDRDCLNQIINHESIQSLSRLTADFIRKSGDEEFMKEALKFLNQQQSSHWKNETESEELPISSSPKKKMKPDPDNLTTEADESESIAHLLSDMETKLCTELKIEASMFIQMKNVLIKQHKKYPKAARHRLNLENIITKHYYGREHLETLRRIHTHLITNGELSSSATTSGAMNETTKRTYTATRSTSTGSISSAGIGAGLPIENQSEVAHHRENLPPNLTPEGLSVDPNIRIFDSIVYLIYCPEHDRIAVTNVERARCVWFPFVCLNEHQTWMQAARSGVDLIIGRKDAEADAEESAKKAPVYSISYLNILRIQLPPEKFITRLAMLVTLKKSPHSTFQCCQRSMRINWLRASDILADRIDKIWGPELKNFTRIVIGINERRKLITEFSLENSFYHYFTKENSVEKKLLKASHIKPEHIAEIYENFVEHCYPSFYMSFESFKHYLIKYGFDRNDSRMAFLFRACSLYDNDFLHFHEVLLGIIAMEPTTKHFTEGRLNFLFKYYDTSNNGFLKLEEFIVMVTDIHKYSSNTSLNEENLKTEIEKAIRCVGMKDERIAKDNLIKAVLNNSFKNTENLCRSPKPILPQISRLMQTKTTEKSGSSSSAEGFLVANRRSKKGTCIKCRDQHYEYCLHCVTFDTVGRCVAPTLISEQWIEPALDNEMNQHKYSMDYTFNNSSVPNIFIDLIKDFYNKTKIEGNQQLIGLMAVREDWKIFSRYVNILCEELKGLLISEDKLIKINSPAIVVGDMQGNLIDLFTLEKTYFQGFPVTPYNLVFLGNYSGIGSYGVEMITYLFSLKLLLPNKVFLLRGTNEIKSKSRRILLSECLHKYGPDFGQKIFAVITEIFARLPFAVIIDENIFCCHSGIPKWNKLDKINQLGHDVFSVLKEAPIAYELLVNTPLGMDECLCSMVTTKESSGNSKSMKRSSLDSKSSKKMAHKKLGANLVIGVTGFTASEHSDFVNSCSYDHQAFQNFMRSYNFQYLIRSHSLQTSNDDGFDLHYSNRCISIFSCSKPKSSRSTVAFVDGSNQRIRLLSFERETAIITPVESIIHK</sequence>
<feature type="region of interest" description="Disordered" evidence="5">
    <location>
        <begin position="413"/>
        <end position="443"/>
    </location>
</feature>
<dbReference type="InterPro" id="IPR002048">
    <property type="entry name" value="EF_hand_dom"/>
</dbReference>
<dbReference type="GO" id="GO:0046716">
    <property type="term" value="P:muscle cell cellular homeostasis"/>
    <property type="evidence" value="ECO:0007669"/>
    <property type="project" value="UniProtKB-ARBA"/>
</dbReference>
<dbReference type="InterPro" id="IPR001005">
    <property type="entry name" value="SANT/Myb"/>
</dbReference>
<evidence type="ECO:0000256" key="5">
    <source>
        <dbReference type="SAM" id="MobiDB-lite"/>
    </source>
</evidence>
<dbReference type="InterPro" id="IPR029052">
    <property type="entry name" value="Metallo-depent_PP-like"/>
</dbReference>
<dbReference type="GO" id="GO:0003713">
    <property type="term" value="F:transcription coactivator activity"/>
    <property type="evidence" value="ECO:0007669"/>
    <property type="project" value="TreeGrafter"/>
</dbReference>
<feature type="domain" description="EF-hand" evidence="6">
    <location>
        <begin position="957"/>
        <end position="992"/>
    </location>
</feature>
<feature type="region of interest" description="Disordered" evidence="5">
    <location>
        <begin position="629"/>
        <end position="654"/>
    </location>
</feature>
<keyword evidence="3" id="KW-0863">Zinc-finger</keyword>
<dbReference type="InterPro" id="IPR000433">
    <property type="entry name" value="Znf_ZZ"/>
</dbReference>
<dbReference type="InterPro" id="IPR011992">
    <property type="entry name" value="EF-hand-dom_pair"/>
</dbReference>
<dbReference type="EMBL" id="SDOV01000004">
    <property type="protein sequence ID" value="KAH7642076.1"/>
    <property type="molecule type" value="Genomic_DNA"/>
</dbReference>
<name>A0A9D4P0X4_DERFA</name>
<feature type="compositionally biased region" description="Low complexity" evidence="5">
    <location>
        <begin position="428"/>
        <end position="437"/>
    </location>
</feature>
<evidence type="ECO:0000256" key="1">
    <source>
        <dbReference type="ARBA" id="ARBA00008294"/>
    </source>
</evidence>
<dbReference type="InterPro" id="IPR004843">
    <property type="entry name" value="Calcineurin-like_PHP"/>
</dbReference>
<dbReference type="GO" id="GO:0006338">
    <property type="term" value="P:chromatin remodeling"/>
    <property type="evidence" value="ECO:0007669"/>
    <property type="project" value="TreeGrafter"/>
</dbReference>
<dbReference type="Pfam" id="PF00149">
    <property type="entry name" value="Metallophos"/>
    <property type="match status" value="1"/>
</dbReference>
<dbReference type="GO" id="GO:0006357">
    <property type="term" value="P:regulation of transcription by RNA polymerase II"/>
    <property type="evidence" value="ECO:0007669"/>
    <property type="project" value="TreeGrafter"/>
</dbReference>
<dbReference type="PANTHER" id="PTHR12374">
    <property type="entry name" value="TRANSCRIPTIONAL ADAPTOR 2 ADA2 -RELATED"/>
    <property type="match status" value="1"/>
</dbReference>